<dbReference type="InterPro" id="IPR035901">
    <property type="entry name" value="GIY-YIG_endonuc_sf"/>
</dbReference>
<reference evidence="3 4" key="1">
    <citation type="journal article" date="2016" name="Nat. Commun.">
        <title>Thousands of microbial genomes shed light on interconnected biogeochemical processes in an aquifer system.</title>
        <authorList>
            <person name="Anantharaman K."/>
            <person name="Brown C.T."/>
            <person name="Hug L.A."/>
            <person name="Sharon I."/>
            <person name="Castelle C.J."/>
            <person name="Probst A.J."/>
            <person name="Thomas B.C."/>
            <person name="Singh A."/>
            <person name="Wilkins M.J."/>
            <person name="Karaoz U."/>
            <person name="Brodie E.L."/>
            <person name="Williams K.H."/>
            <person name="Hubbard S.S."/>
            <person name="Banfield J.F."/>
        </authorList>
    </citation>
    <scope>NUCLEOTIDE SEQUENCE [LARGE SCALE GENOMIC DNA]</scope>
</reference>
<gene>
    <name evidence="3" type="ORF">A2934_05900</name>
</gene>
<dbReference type="PANTHER" id="PTHR34477">
    <property type="entry name" value="UPF0213 PROTEIN YHBQ"/>
    <property type="match status" value="1"/>
</dbReference>
<dbReference type="SUPFAM" id="SSF82771">
    <property type="entry name" value="GIY-YIG endonuclease"/>
    <property type="match status" value="1"/>
</dbReference>
<dbReference type="AlphaFoldDB" id="A0A1G2LA17"/>
<dbReference type="InterPro" id="IPR000305">
    <property type="entry name" value="GIY-YIG_endonuc"/>
</dbReference>
<organism evidence="3 4">
    <name type="scientific">Candidatus Sungbacteria bacterium RIFCSPLOWO2_01_FULL_47_10</name>
    <dbReference type="NCBI Taxonomy" id="1802276"/>
    <lineage>
        <taxon>Bacteria</taxon>
        <taxon>Candidatus Sungiibacteriota</taxon>
    </lineage>
</organism>
<dbReference type="PANTHER" id="PTHR34477:SF1">
    <property type="entry name" value="UPF0213 PROTEIN YHBQ"/>
    <property type="match status" value="1"/>
</dbReference>
<sequence>MHFVYIIQHTQNKQIYIGCTNDLERRLFEHNIGQTTATHRISGEWVLRYAEMYIDRQNALARENKLKHHGSAKQKLLKRIQKSLL</sequence>
<dbReference type="InterPro" id="IPR050190">
    <property type="entry name" value="UPF0213_domain"/>
</dbReference>
<dbReference type="PROSITE" id="PS50164">
    <property type="entry name" value="GIY_YIG"/>
    <property type="match status" value="1"/>
</dbReference>
<dbReference type="Pfam" id="PF01541">
    <property type="entry name" value="GIY-YIG"/>
    <property type="match status" value="1"/>
</dbReference>
<dbReference type="Proteomes" id="UP000177982">
    <property type="component" value="Unassembled WGS sequence"/>
</dbReference>
<evidence type="ECO:0000256" key="1">
    <source>
        <dbReference type="ARBA" id="ARBA00007435"/>
    </source>
</evidence>
<feature type="domain" description="GIY-YIG" evidence="2">
    <location>
        <begin position="1"/>
        <end position="77"/>
    </location>
</feature>
<comment type="similarity">
    <text evidence="1">Belongs to the UPF0213 family.</text>
</comment>
<name>A0A1G2LA17_9BACT</name>
<proteinExistence type="inferred from homology"/>
<dbReference type="Gene3D" id="3.40.1440.10">
    <property type="entry name" value="GIY-YIG endonuclease"/>
    <property type="match status" value="1"/>
</dbReference>
<evidence type="ECO:0000313" key="3">
    <source>
        <dbReference type="EMBL" id="OHA07681.1"/>
    </source>
</evidence>
<comment type="caution">
    <text evidence="3">The sequence shown here is derived from an EMBL/GenBank/DDBJ whole genome shotgun (WGS) entry which is preliminary data.</text>
</comment>
<evidence type="ECO:0000259" key="2">
    <source>
        <dbReference type="PROSITE" id="PS50164"/>
    </source>
</evidence>
<evidence type="ECO:0000313" key="4">
    <source>
        <dbReference type="Proteomes" id="UP000177982"/>
    </source>
</evidence>
<dbReference type="EMBL" id="MHQO01000005">
    <property type="protein sequence ID" value="OHA07681.1"/>
    <property type="molecule type" value="Genomic_DNA"/>
</dbReference>
<accession>A0A1G2LA17</accession>
<protein>
    <recommendedName>
        <fullName evidence="2">GIY-YIG domain-containing protein</fullName>
    </recommendedName>
</protein>